<dbReference type="Proteomes" id="UP000234681">
    <property type="component" value="Chromosome 10"/>
</dbReference>
<gene>
    <name evidence="1" type="ORF">rCG_49867</name>
</gene>
<evidence type="ECO:0000313" key="1">
    <source>
        <dbReference type="EMBL" id="EDL96254.1"/>
    </source>
</evidence>
<accession>A6K4N2</accession>
<reference evidence="1 2" key="1">
    <citation type="submission" date="2005-07" db="EMBL/GenBank/DDBJ databases">
        <authorList>
            <person name="Mural R.J."/>
            <person name="Li P.W."/>
            <person name="Adams M.D."/>
            <person name="Amanatides P.G."/>
            <person name="Baden-Tillson H."/>
            <person name="Barnstead M."/>
            <person name="Chin S.H."/>
            <person name="Dew I."/>
            <person name="Evans C.A."/>
            <person name="Ferriera S."/>
            <person name="Flanigan M."/>
            <person name="Fosler C."/>
            <person name="Glodek A."/>
            <person name="Gu Z."/>
            <person name="Holt R.A."/>
            <person name="Jennings D."/>
            <person name="Kraft C.L."/>
            <person name="Lu F."/>
            <person name="Nguyen T."/>
            <person name="Nusskern D.R."/>
            <person name="Pfannkoch C.M."/>
            <person name="Sitter C."/>
            <person name="Sutton G.G."/>
            <person name="Venter J.C."/>
            <person name="Wang Z."/>
            <person name="Woodage T."/>
            <person name="Zheng X.H."/>
            <person name="Zhong F."/>
        </authorList>
    </citation>
    <scope>NUCLEOTIDE SEQUENCE [LARGE SCALE GENOMIC DNA]</scope>
    <source>
        <strain>BN</strain>
        <strain evidence="2">Sprague-Dawley</strain>
    </source>
</reference>
<evidence type="ECO:0000313" key="2">
    <source>
        <dbReference type="Proteomes" id="UP000234681"/>
    </source>
</evidence>
<protein>
    <submittedName>
        <fullName evidence="1">RCG49867</fullName>
    </submittedName>
</protein>
<name>A6K4N2_RAT</name>
<dbReference type="EMBL" id="CH474017">
    <property type="protein sequence ID" value="EDL96254.1"/>
    <property type="molecule type" value="Genomic_DNA"/>
</dbReference>
<proteinExistence type="predicted"/>
<organism evidence="1 2">
    <name type="scientific">Rattus norvegicus</name>
    <name type="common">Rat</name>
    <dbReference type="NCBI Taxonomy" id="10116"/>
    <lineage>
        <taxon>Eukaryota</taxon>
        <taxon>Metazoa</taxon>
        <taxon>Chordata</taxon>
        <taxon>Craniata</taxon>
        <taxon>Vertebrata</taxon>
        <taxon>Euteleostomi</taxon>
        <taxon>Mammalia</taxon>
        <taxon>Eutheria</taxon>
        <taxon>Euarchontoglires</taxon>
        <taxon>Glires</taxon>
        <taxon>Rodentia</taxon>
        <taxon>Myomorpha</taxon>
        <taxon>Muroidea</taxon>
        <taxon>Muridae</taxon>
        <taxon>Murinae</taxon>
        <taxon>Rattus</taxon>
    </lineage>
</organism>
<sequence>MCLFANVVRQTNRRLKISRTPQGPS</sequence>
<dbReference type="AlphaFoldDB" id="A6K4N2"/>